<dbReference type="STRING" id="77020.A0A0M8MXY6"/>
<organism evidence="3 4">
    <name type="scientific">Malassezia pachydermatis</name>
    <dbReference type="NCBI Taxonomy" id="77020"/>
    <lineage>
        <taxon>Eukaryota</taxon>
        <taxon>Fungi</taxon>
        <taxon>Dikarya</taxon>
        <taxon>Basidiomycota</taxon>
        <taxon>Ustilaginomycotina</taxon>
        <taxon>Malasseziomycetes</taxon>
        <taxon>Malasseziales</taxon>
        <taxon>Malasseziaceae</taxon>
        <taxon>Malassezia</taxon>
    </lineage>
</organism>
<accession>A0A0M8MXY6</accession>
<dbReference type="PANTHER" id="PTHR45648:SF22">
    <property type="entry name" value="GDSL LIPASE_ACYLHYDROLASE FAMILY PROTEIN (AFU_ORTHOLOGUE AFUA_4G14700)"/>
    <property type="match status" value="1"/>
</dbReference>
<dbReference type="Pfam" id="PF00657">
    <property type="entry name" value="Lipase_GDSL"/>
    <property type="match status" value="1"/>
</dbReference>
<dbReference type="InterPro" id="IPR001087">
    <property type="entry name" value="GDSL"/>
</dbReference>
<evidence type="ECO:0000313" key="4">
    <source>
        <dbReference type="Proteomes" id="UP000037751"/>
    </source>
</evidence>
<keyword evidence="2" id="KW-0732">Signal</keyword>
<dbReference type="OrthoDB" id="1600564at2759"/>
<evidence type="ECO:0000256" key="2">
    <source>
        <dbReference type="SAM" id="SignalP"/>
    </source>
</evidence>
<keyword evidence="4" id="KW-1185">Reference proteome</keyword>
<dbReference type="InterPro" id="IPR051058">
    <property type="entry name" value="GDSL_Est/Lipase"/>
</dbReference>
<dbReference type="GO" id="GO:0016788">
    <property type="term" value="F:hydrolase activity, acting on ester bonds"/>
    <property type="evidence" value="ECO:0007669"/>
    <property type="project" value="InterPro"/>
</dbReference>
<dbReference type="RefSeq" id="XP_017993433.1">
    <property type="nucleotide sequence ID" value="XM_018137231.1"/>
</dbReference>
<evidence type="ECO:0000313" key="3">
    <source>
        <dbReference type="EMBL" id="KOS15801.1"/>
    </source>
</evidence>
<dbReference type="InterPro" id="IPR036514">
    <property type="entry name" value="SGNH_hydro_sf"/>
</dbReference>
<dbReference type="AlphaFoldDB" id="A0A0M8MXY6"/>
<name>A0A0M8MXY6_9BASI</name>
<dbReference type="GeneID" id="28729106"/>
<feature type="signal peptide" evidence="2">
    <location>
        <begin position="1"/>
        <end position="19"/>
    </location>
</feature>
<keyword evidence="1" id="KW-0378">Hydrolase</keyword>
<dbReference type="CDD" id="cd01846">
    <property type="entry name" value="fatty_acyltransferase_like"/>
    <property type="match status" value="1"/>
</dbReference>
<dbReference type="SUPFAM" id="SSF52266">
    <property type="entry name" value="SGNH hydrolase"/>
    <property type="match status" value="1"/>
</dbReference>
<sequence>MWPLSAGILALLSATCALALPTTPLLEERATSTNYTSIVVFGDSLVDNGNGTYLLSNKTWPSDRAYFDGRFSNGETWPEQLANLLHVPHVHDFAYGGATTNNSAAQGYSDYNSTLPVPDVIHQVGQYLDLVNGTADPSGIYIVSGGSNDVFFGTAKTLDLFGLAETAVRTLEAEARRLIRHGAKTIVFPTLSDMTKTPAALHYSNLIDIVGSTLFVDHFNKVLRSAAHDVSRDATVYIFDLHEAVGRIKSHKKRYGLDNVSDACLQGTTKPEVEKGVKRHVCNNPDAYFFWDIYHPTAQAHKLLGDAALPLFS</sequence>
<gene>
    <name evidence="3" type="ORF">Malapachy_2743</name>
</gene>
<dbReference type="Proteomes" id="UP000037751">
    <property type="component" value="Unassembled WGS sequence"/>
</dbReference>
<dbReference type="PANTHER" id="PTHR45648">
    <property type="entry name" value="GDSL LIPASE/ACYLHYDROLASE FAMILY PROTEIN (AFU_ORTHOLOGUE AFUA_4G14700)"/>
    <property type="match status" value="1"/>
</dbReference>
<reference evidence="3 4" key="1">
    <citation type="submission" date="2015-07" db="EMBL/GenBank/DDBJ databases">
        <title>Draft Genome Sequence of Malassezia furfur CBS1878 and Malassezia pachydermatis CBS1879.</title>
        <authorList>
            <person name="Triana S."/>
            <person name="Ohm R."/>
            <person name="Gonzalez A."/>
            <person name="DeCock H."/>
            <person name="Restrepo S."/>
            <person name="Celis A."/>
        </authorList>
    </citation>
    <scope>NUCLEOTIDE SEQUENCE [LARGE SCALE GENOMIC DNA]</scope>
    <source>
        <strain evidence="3 4">CBS 1879</strain>
    </source>
</reference>
<protein>
    <submittedName>
        <fullName evidence="3">Gdsl family lipase</fullName>
    </submittedName>
</protein>
<dbReference type="Gene3D" id="3.40.50.1110">
    <property type="entry name" value="SGNH hydrolase"/>
    <property type="match status" value="1"/>
</dbReference>
<dbReference type="VEuPathDB" id="FungiDB:Malapachy_2743"/>
<dbReference type="EMBL" id="LGAV01000002">
    <property type="protein sequence ID" value="KOS15801.1"/>
    <property type="molecule type" value="Genomic_DNA"/>
</dbReference>
<comment type="caution">
    <text evidence="3">The sequence shown here is derived from an EMBL/GenBank/DDBJ whole genome shotgun (WGS) entry which is preliminary data.</text>
</comment>
<feature type="chain" id="PRO_5005818795" evidence="2">
    <location>
        <begin position="20"/>
        <end position="313"/>
    </location>
</feature>
<evidence type="ECO:0000256" key="1">
    <source>
        <dbReference type="ARBA" id="ARBA00022801"/>
    </source>
</evidence>
<proteinExistence type="predicted"/>